<dbReference type="STRING" id="857342.A0A2T3AUL9"/>
<dbReference type="Proteomes" id="UP000241818">
    <property type="component" value="Unassembled WGS sequence"/>
</dbReference>
<keyword evidence="3" id="KW-1133">Transmembrane helix</keyword>
<gene>
    <name evidence="4" type="ORF">M430DRAFT_21419</name>
</gene>
<evidence type="ECO:0000256" key="1">
    <source>
        <dbReference type="ARBA" id="ARBA00004685"/>
    </source>
</evidence>
<dbReference type="Pfam" id="PF11807">
    <property type="entry name" value="UstYa"/>
    <property type="match status" value="1"/>
</dbReference>
<reference evidence="4 5" key="1">
    <citation type="journal article" date="2018" name="New Phytol.">
        <title>Comparative genomics and transcriptomics depict ericoid mycorrhizal fungi as versatile saprotrophs and plant mutualists.</title>
        <authorList>
            <person name="Martino E."/>
            <person name="Morin E."/>
            <person name="Grelet G.A."/>
            <person name="Kuo A."/>
            <person name="Kohler A."/>
            <person name="Daghino S."/>
            <person name="Barry K.W."/>
            <person name="Cichocki N."/>
            <person name="Clum A."/>
            <person name="Dockter R.B."/>
            <person name="Hainaut M."/>
            <person name="Kuo R.C."/>
            <person name="LaButti K."/>
            <person name="Lindahl B.D."/>
            <person name="Lindquist E.A."/>
            <person name="Lipzen A."/>
            <person name="Khouja H.R."/>
            <person name="Magnuson J."/>
            <person name="Murat C."/>
            <person name="Ohm R.A."/>
            <person name="Singer S.W."/>
            <person name="Spatafora J.W."/>
            <person name="Wang M."/>
            <person name="Veneault-Fourrey C."/>
            <person name="Henrissat B."/>
            <person name="Grigoriev I.V."/>
            <person name="Martin F.M."/>
            <person name="Perotto S."/>
        </authorList>
    </citation>
    <scope>NUCLEOTIDE SEQUENCE [LARGE SCALE GENOMIC DNA]</scope>
    <source>
        <strain evidence="4 5">ATCC 22711</strain>
    </source>
</reference>
<dbReference type="InParanoid" id="A0A2T3AUL9"/>
<evidence type="ECO:0000313" key="5">
    <source>
        <dbReference type="Proteomes" id="UP000241818"/>
    </source>
</evidence>
<organism evidence="4 5">
    <name type="scientific">Amorphotheca resinae ATCC 22711</name>
    <dbReference type="NCBI Taxonomy" id="857342"/>
    <lineage>
        <taxon>Eukaryota</taxon>
        <taxon>Fungi</taxon>
        <taxon>Dikarya</taxon>
        <taxon>Ascomycota</taxon>
        <taxon>Pezizomycotina</taxon>
        <taxon>Leotiomycetes</taxon>
        <taxon>Helotiales</taxon>
        <taxon>Amorphothecaceae</taxon>
        <taxon>Amorphotheca</taxon>
    </lineage>
</organism>
<keyword evidence="3" id="KW-0812">Transmembrane</keyword>
<comment type="similarity">
    <text evidence="2">Belongs to the ustYa family.</text>
</comment>
<protein>
    <recommendedName>
        <fullName evidence="6">Tat pathway signal sequence</fullName>
    </recommendedName>
</protein>
<dbReference type="GO" id="GO:0043386">
    <property type="term" value="P:mycotoxin biosynthetic process"/>
    <property type="evidence" value="ECO:0007669"/>
    <property type="project" value="InterPro"/>
</dbReference>
<dbReference type="PANTHER" id="PTHR33365:SF4">
    <property type="entry name" value="CYCLOCHLOROTINE BIOSYNTHESIS PROTEIN O"/>
    <property type="match status" value="1"/>
</dbReference>
<dbReference type="OrthoDB" id="3687641at2759"/>
<keyword evidence="5" id="KW-1185">Reference proteome</keyword>
<evidence type="ECO:0000313" key="4">
    <source>
        <dbReference type="EMBL" id="PSS12323.1"/>
    </source>
</evidence>
<evidence type="ECO:0008006" key="6">
    <source>
        <dbReference type="Google" id="ProtNLM"/>
    </source>
</evidence>
<dbReference type="EMBL" id="KZ679015">
    <property type="protein sequence ID" value="PSS12323.1"/>
    <property type="molecule type" value="Genomic_DNA"/>
</dbReference>
<evidence type="ECO:0000256" key="3">
    <source>
        <dbReference type="SAM" id="Phobius"/>
    </source>
</evidence>
<feature type="transmembrane region" description="Helical" evidence="3">
    <location>
        <begin position="36"/>
        <end position="55"/>
    </location>
</feature>
<dbReference type="PANTHER" id="PTHR33365">
    <property type="entry name" value="YALI0B05434P"/>
    <property type="match status" value="1"/>
</dbReference>
<accession>A0A2T3AUL9</accession>
<dbReference type="AlphaFoldDB" id="A0A2T3AUL9"/>
<comment type="pathway">
    <text evidence="1">Mycotoxin biosynthesis.</text>
</comment>
<proteinExistence type="inferred from homology"/>
<evidence type="ECO:0000256" key="2">
    <source>
        <dbReference type="ARBA" id="ARBA00035112"/>
    </source>
</evidence>
<sequence>MRESTESESFLKADDVERTAFLEQPGNSKKRLFKPIFLVWVINATLMVAVLALLWERKSAMPTPHFRDQGIYSPAQDEIEYKTVIFSSAFGKHKSKYQGPPTDEVDALWDELYNAVGISRIDKKSAMQLPNRTAPIPGDEDHYIVGLDVFHQLHCLNNLRKLVWPERYQSLEQHAGKPEDYAEHINHLDHCVDTLRQSLMCHSDISTLWWEWIPSSQRTLAHPDTTHTCRNFEKIWQWAADHEMKGDFNSYVHVLEED</sequence>
<keyword evidence="3" id="KW-0472">Membrane</keyword>
<name>A0A2T3AUL9_AMORE</name>
<dbReference type="RefSeq" id="XP_024718321.1">
    <property type="nucleotide sequence ID" value="XM_024864509.1"/>
</dbReference>
<dbReference type="InterPro" id="IPR021765">
    <property type="entry name" value="UstYa-like"/>
</dbReference>
<dbReference type="GeneID" id="36572590"/>